<evidence type="ECO:0000256" key="1">
    <source>
        <dbReference type="SAM" id="MobiDB-lite"/>
    </source>
</evidence>
<dbReference type="EMBL" id="ML119682">
    <property type="protein sequence ID" value="RPA81147.1"/>
    <property type="molecule type" value="Genomic_DNA"/>
</dbReference>
<dbReference type="Proteomes" id="UP000275078">
    <property type="component" value="Unassembled WGS sequence"/>
</dbReference>
<reference evidence="2 3" key="1">
    <citation type="journal article" date="2018" name="Nat. Ecol. Evol.">
        <title>Pezizomycetes genomes reveal the molecular basis of ectomycorrhizal truffle lifestyle.</title>
        <authorList>
            <person name="Murat C."/>
            <person name="Payen T."/>
            <person name="Noel B."/>
            <person name="Kuo A."/>
            <person name="Morin E."/>
            <person name="Chen J."/>
            <person name="Kohler A."/>
            <person name="Krizsan K."/>
            <person name="Balestrini R."/>
            <person name="Da Silva C."/>
            <person name="Montanini B."/>
            <person name="Hainaut M."/>
            <person name="Levati E."/>
            <person name="Barry K.W."/>
            <person name="Belfiori B."/>
            <person name="Cichocki N."/>
            <person name="Clum A."/>
            <person name="Dockter R.B."/>
            <person name="Fauchery L."/>
            <person name="Guy J."/>
            <person name="Iotti M."/>
            <person name="Le Tacon F."/>
            <person name="Lindquist E.A."/>
            <person name="Lipzen A."/>
            <person name="Malagnac F."/>
            <person name="Mello A."/>
            <person name="Molinier V."/>
            <person name="Miyauchi S."/>
            <person name="Poulain J."/>
            <person name="Riccioni C."/>
            <person name="Rubini A."/>
            <person name="Sitrit Y."/>
            <person name="Splivallo R."/>
            <person name="Traeger S."/>
            <person name="Wang M."/>
            <person name="Zifcakova L."/>
            <person name="Wipf D."/>
            <person name="Zambonelli A."/>
            <person name="Paolocci F."/>
            <person name="Nowrousian M."/>
            <person name="Ottonello S."/>
            <person name="Baldrian P."/>
            <person name="Spatafora J.W."/>
            <person name="Henrissat B."/>
            <person name="Nagy L.G."/>
            <person name="Aury J.M."/>
            <person name="Wincker P."/>
            <person name="Grigoriev I.V."/>
            <person name="Bonfante P."/>
            <person name="Martin F.M."/>
        </authorList>
    </citation>
    <scope>NUCLEOTIDE SEQUENCE [LARGE SCALE GENOMIC DNA]</scope>
    <source>
        <strain evidence="2 3">RN42</strain>
    </source>
</reference>
<evidence type="ECO:0000313" key="3">
    <source>
        <dbReference type="Proteomes" id="UP000275078"/>
    </source>
</evidence>
<feature type="compositionally biased region" description="Basic and acidic residues" evidence="1">
    <location>
        <begin position="506"/>
        <end position="527"/>
    </location>
</feature>
<proteinExistence type="predicted"/>
<evidence type="ECO:0000313" key="2">
    <source>
        <dbReference type="EMBL" id="RPA81147.1"/>
    </source>
</evidence>
<feature type="compositionally biased region" description="Polar residues" evidence="1">
    <location>
        <begin position="447"/>
        <end position="474"/>
    </location>
</feature>
<gene>
    <name evidence="2" type="ORF">BJ508DRAFT_376669</name>
</gene>
<organism evidence="2 3">
    <name type="scientific">Ascobolus immersus RN42</name>
    <dbReference type="NCBI Taxonomy" id="1160509"/>
    <lineage>
        <taxon>Eukaryota</taxon>
        <taxon>Fungi</taxon>
        <taxon>Dikarya</taxon>
        <taxon>Ascomycota</taxon>
        <taxon>Pezizomycotina</taxon>
        <taxon>Pezizomycetes</taxon>
        <taxon>Pezizales</taxon>
        <taxon>Ascobolaceae</taxon>
        <taxon>Ascobolus</taxon>
    </lineage>
</organism>
<dbReference type="OrthoDB" id="20105at2759"/>
<feature type="compositionally biased region" description="Low complexity" evidence="1">
    <location>
        <begin position="212"/>
        <end position="236"/>
    </location>
</feature>
<dbReference type="AlphaFoldDB" id="A0A3N4I6P6"/>
<dbReference type="STRING" id="1160509.A0A3N4I6P6"/>
<feature type="region of interest" description="Disordered" evidence="1">
    <location>
        <begin position="1"/>
        <end position="32"/>
    </location>
</feature>
<feature type="compositionally biased region" description="Low complexity" evidence="1">
    <location>
        <begin position="269"/>
        <end position="278"/>
    </location>
</feature>
<accession>A0A3N4I6P6</accession>
<feature type="compositionally biased region" description="Low complexity" evidence="1">
    <location>
        <begin position="288"/>
        <end position="305"/>
    </location>
</feature>
<feature type="compositionally biased region" description="Polar residues" evidence="1">
    <location>
        <begin position="201"/>
        <end position="211"/>
    </location>
</feature>
<name>A0A3N4I6P6_ASCIM</name>
<feature type="region of interest" description="Disordered" evidence="1">
    <location>
        <begin position="125"/>
        <end position="527"/>
    </location>
</feature>
<protein>
    <submittedName>
        <fullName evidence="2">Uncharacterized protein</fullName>
    </submittedName>
</protein>
<feature type="compositionally biased region" description="Polar residues" evidence="1">
    <location>
        <begin position="165"/>
        <end position="175"/>
    </location>
</feature>
<sequence length="527" mass="57495">MATPHRSLPQGMGPMLSPTQRSPPSSVMDIMGSWKGPVGEEMLYRWLDAKVEEDKRIAEQERTRQELTKLDQLRVEQQMLQEAARLGMSPNLIPVMFATASGVPVKGYGQDWARQQIGEILSQYPEFGGPERHHALMPAASQPELRRDKRSIAQAHRGSVEGPSPMSQHPPTSLIHTMAPPGAPQSGGPSQAREIPPFAVQQYQAPLSVNTSSRQPSQSSGHQGHSSSGPSGQRGSLPRINMSEMQLHQPPPFQVAPQQPNSQYPPPTSSAGESSSGSNFIFFHHYVPPGQQGSSGSGQRSSPPRSLDPPFAGQSNAAESSTSPRKRKSTSTQPQQPPPPTATTQPQAFSPIHSASTPGSRRAHSRQRSESTSAIRGPDHFGRHQHRSHRRSEVGYIPPDGPSHSDRDARASISGPPDSRPPTLPGINSHTFIQEHAPAQHRPHSMSAHQSHRSGSISQGEQSNQSLPPISVQTDPREPQPQYTSQRPMSAGPEMQRPHQYQPFPPREEPNHNRTRPGSRDEGPHNA</sequence>
<keyword evidence="3" id="KW-1185">Reference proteome</keyword>